<evidence type="ECO:0000259" key="2">
    <source>
        <dbReference type="Pfam" id="PF26571"/>
    </source>
</evidence>
<keyword evidence="1" id="KW-0732">Signal</keyword>
<protein>
    <recommendedName>
        <fullName evidence="2">ARB-07466-like C-terminal domain-containing protein</fullName>
    </recommendedName>
</protein>
<proteinExistence type="predicted"/>
<comment type="caution">
    <text evidence="3">The sequence shown here is derived from an EMBL/GenBank/DDBJ whole genome shotgun (WGS) entry which is preliminary data.</text>
</comment>
<dbReference type="EMBL" id="JAGMVJ010000002">
    <property type="protein sequence ID" value="KAH7093728.1"/>
    <property type="molecule type" value="Genomic_DNA"/>
</dbReference>
<dbReference type="OrthoDB" id="2251794at2759"/>
<evidence type="ECO:0000313" key="4">
    <source>
        <dbReference type="Proteomes" id="UP000813461"/>
    </source>
</evidence>
<evidence type="ECO:0000256" key="1">
    <source>
        <dbReference type="SAM" id="SignalP"/>
    </source>
</evidence>
<keyword evidence="4" id="KW-1185">Reference proteome</keyword>
<feature type="signal peptide" evidence="1">
    <location>
        <begin position="1"/>
        <end position="20"/>
    </location>
</feature>
<sequence>MQFTVSSLLAALLATQGVLAALNEPCYGPNNVAGVCVKKSDCTASGGTTINGGCPSDPADVKCCSKPKCGASPGNCRWVSDCAGESISNQCPGPGTFKCCQSDAKGFGGYNKPGAITDSKCDAVAKNGAKWVVNQFPDRIKSLGCFRPNCDCAKSDHCCGEAIDFMCSDAGSAPTSSGREIAEWIMNNRAGHNVKYIIWGQRIWQTGDKVEPWTGWKPMEDRNSITQNHWDHVHVSFN</sequence>
<feature type="domain" description="ARB-07466-like C-terminal" evidence="2">
    <location>
        <begin position="118"/>
        <end position="230"/>
    </location>
</feature>
<feature type="chain" id="PRO_5035447252" description="ARB-07466-like C-terminal domain-containing protein" evidence="1">
    <location>
        <begin position="21"/>
        <end position="238"/>
    </location>
</feature>
<gene>
    <name evidence="3" type="ORF">FB567DRAFT_179716</name>
</gene>
<name>A0A8K0RF44_9PLEO</name>
<evidence type="ECO:0000313" key="3">
    <source>
        <dbReference type="EMBL" id="KAH7093728.1"/>
    </source>
</evidence>
<reference evidence="3" key="1">
    <citation type="journal article" date="2021" name="Nat. Commun.">
        <title>Genetic determinants of endophytism in the Arabidopsis root mycobiome.</title>
        <authorList>
            <person name="Mesny F."/>
            <person name="Miyauchi S."/>
            <person name="Thiergart T."/>
            <person name="Pickel B."/>
            <person name="Atanasova L."/>
            <person name="Karlsson M."/>
            <person name="Huettel B."/>
            <person name="Barry K.W."/>
            <person name="Haridas S."/>
            <person name="Chen C."/>
            <person name="Bauer D."/>
            <person name="Andreopoulos W."/>
            <person name="Pangilinan J."/>
            <person name="LaButti K."/>
            <person name="Riley R."/>
            <person name="Lipzen A."/>
            <person name="Clum A."/>
            <person name="Drula E."/>
            <person name="Henrissat B."/>
            <person name="Kohler A."/>
            <person name="Grigoriev I.V."/>
            <person name="Martin F.M."/>
            <person name="Hacquard S."/>
        </authorList>
    </citation>
    <scope>NUCLEOTIDE SEQUENCE</scope>
    <source>
        <strain evidence="3">MPI-SDFR-AT-0120</strain>
    </source>
</reference>
<dbReference type="Pfam" id="PF26571">
    <property type="entry name" value="VldE"/>
    <property type="match status" value="1"/>
</dbReference>
<organism evidence="3 4">
    <name type="scientific">Paraphoma chrysanthemicola</name>
    <dbReference type="NCBI Taxonomy" id="798071"/>
    <lineage>
        <taxon>Eukaryota</taxon>
        <taxon>Fungi</taxon>
        <taxon>Dikarya</taxon>
        <taxon>Ascomycota</taxon>
        <taxon>Pezizomycotina</taxon>
        <taxon>Dothideomycetes</taxon>
        <taxon>Pleosporomycetidae</taxon>
        <taxon>Pleosporales</taxon>
        <taxon>Pleosporineae</taxon>
        <taxon>Phaeosphaeriaceae</taxon>
        <taxon>Paraphoma</taxon>
    </lineage>
</organism>
<dbReference type="Proteomes" id="UP000813461">
    <property type="component" value="Unassembled WGS sequence"/>
</dbReference>
<dbReference type="InterPro" id="IPR058593">
    <property type="entry name" value="ARB_07466-like_C"/>
</dbReference>
<accession>A0A8K0RF44</accession>
<dbReference type="AlphaFoldDB" id="A0A8K0RF44"/>